<gene>
    <name evidence="1" type="ORF">GCM10007938_35420</name>
</gene>
<evidence type="ECO:0000313" key="2">
    <source>
        <dbReference type="Proteomes" id="UP001157138"/>
    </source>
</evidence>
<name>A0ABQ6F454_9VIBR</name>
<dbReference type="InterPro" id="IPR021250">
    <property type="entry name" value="DUF2789"/>
</dbReference>
<keyword evidence="2" id="KW-1185">Reference proteome</keyword>
<dbReference type="Proteomes" id="UP001157138">
    <property type="component" value="Unassembled WGS sequence"/>
</dbReference>
<sequence>MSPYFLTTQLSEADMEMHQHSMPDLFMQLGLESSDDNIREFVKTHSGLVVGTALHEAFFWSPSQAAFLRQAIDEDADWAELVDQLDALLRG</sequence>
<organism evidence="1 2">
    <name type="scientific">Vibrio zhanjiangensis</name>
    <dbReference type="NCBI Taxonomy" id="1046128"/>
    <lineage>
        <taxon>Bacteria</taxon>
        <taxon>Pseudomonadati</taxon>
        <taxon>Pseudomonadota</taxon>
        <taxon>Gammaproteobacteria</taxon>
        <taxon>Vibrionales</taxon>
        <taxon>Vibrionaceae</taxon>
        <taxon>Vibrio</taxon>
    </lineage>
</organism>
<accession>A0ABQ6F454</accession>
<protein>
    <recommendedName>
        <fullName evidence="3">DUF2789 domain-containing protein</fullName>
    </recommendedName>
</protein>
<dbReference type="EMBL" id="BSPW01000083">
    <property type="protein sequence ID" value="GLT19759.1"/>
    <property type="molecule type" value="Genomic_DNA"/>
</dbReference>
<evidence type="ECO:0008006" key="3">
    <source>
        <dbReference type="Google" id="ProtNLM"/>
    </source>
</evidence>
<reference evidence="2" key="1">
    <citation type="journal article" date="2019" name="Int. J. Syst. Evol. Microbiol.">
        <title>The Global Catalogue of Microorganisms (GCM) 10K type strain sequencing project: providing services to taxonomists for standard genome sequencing and annotation.</title>
        <authorList>
            <consortium name="The Broad Institute Genomics Platform"/>
            <consortium name="The Broad Institute Genome Sequencing Center for Infectious Disease"/>
            <person name="Wu L."/>
            <person name="Ma J."/>
        </authorList>
    </citation>
    <scope>NUCLEOTIDE SEQUENCE [LARGE SCALE GENOMIC DNA]</scope>
    <source>
        <strain evidence="2">NBRC 108723</strain>
    </source>
</reference>
<proteinExistence type="predicted"/>
<dbReference type="InterPro" id="IPR038086">
    <property type="entry name" value="DUF2789_sf"/>
</dbReference>
<dbReference type="Pfam" id="PF10982">
    <property type="entry name" value="DUF2789"/>
    <property type="match status" value="1"/>
</dbReference>
<dbReference type="Gene3D" id="1.10.10.1130">
    <property type="entry name" value="Uncharacterised protein PF10982, DUF2789"/>
    <property type="match status" value="1"/>
</dbReference>
<evidence type="ECO:0000313" key="1">
    <source>
        <dbReference type="EMBL" id="GLT19759.1"/>
    </source>
</evidence>
<comment type="caution">
    <text evidence="1">The sequence shown here is derived from an EMBL/GenBank/DDBJ whole genome shotgun (WGS) entry which is preliminary data.</text>
</comment>